<feature type="compositionally biased region" description="Polar residues" evidence="1">
    <location>
        <begin position="319"/>
        <end position="329"/>
    </location>
</feature>
<dbReference type="PANTHER" id="PTHR33481">
    <property type="entry name" value="REVERSE TRANSCRIPTASE"/>
    <property type="match status" value="1"/>
</dbReference>
<comment type="caution">
    <text evidence="3">The sequence shown here is derived from an EMBL/GenBank/DDBJ whole genome shotgun (WGS) entry which is preliminary data.</text>
</comment>
<dbReference type="AlphaFoldDB" id="A0A1V6PAJ0"/>
<evidence type="ECO:0000259" key="2">
    <source>
        <dbReference type="Pfam" id="PF00078"/>
    </source>
</evidence>
<dbReference type="InterPro" id="IPR000477">
    <property type="entry name" value="RT_dom"/>
</dbReference>
<dbReference type="InterPro" id="IPR012337">
    <property type="entry name" value="RNaseH-like_sf"/>
</dbReference>
<feature type="region of interest" description="Disordered" evidence="1">
    <location>
        <begin position="307"/>
        <end position="329"/>
    </location>
</feature>
<dbReference type="PANTHER" id="PTHR33481:SF1">
    <property type="entry name" value="ENDONUCLEASE_EXONUCLEASE_PHOSPHATASE DOMAIN-CONTAINING PROTEIN-RELATED"/>
    <property type="match status" value="1"/>
</dbReference>
<protein>
    <recommendedName>
        <fullName evidence="2">Reverse transcriptase domain-containing protein</fullName>
    </recommendedName>
</protein>
<proteinExistence type="predicted"/>
<keyword evidence="4" id="KW-1185">Reference proteome</keyword>
<evidence type="ECO:0000313" key="4">
    <source>
        <dbReference type="Proteomes" id="UP000191672"/>
    </source>
</evidence>
<evidence type="ECO:0000256" key="1">
    <source>
        <dbReference type="SAM" id="MobiDB-lite"/>
    </source>
</evidence>
<sequence length="538" mass="59800">MLKKLGYEVIKYDGIRRASEDTQQDDSILGIRRHSPADQHFAPLRVVAQSFRPTAYFLAVEELADHLNHVVIKVSFLAPASFPAGPTVASDSDRSPNLNVYSIDLRACQLRILASSGCTLPRRYPDRHLDYKHKVVTLIAFDLKGAFNGVNSVSLDAALQARGIPIAARKWIASFMSDRHANIGFDDFRTETKPLANAGLAQGSPLSPILFVFFYVDLVDQPVNSHGGASAFIDDYFRWRVGRSAEENLAKIQSEDFPRIEEWARRTGSCFAAEKTELIHLTRKRGEHLGGTNHLQWSRSQAVTYSQTAGGSARPGTSLEGTRSAGHQTGYQDDYRAKWTRTLTPRTNATALPSRKNAFTEIEIEPDRETARERAVSAKDTSDIIVYSDASGRKGHLGAAIVTLNDNEEVIESQQVQVGPMERWSVHVAELIGIFYAVDMVFKLAHQRTNVEDGVQSTATILCDSRSALQAIQNVKNRSGQRIIHAILQAAAEVQGVNVRLRRNGCQDIVKSQGTTLQTDWPKKLRNRLRMGHNWLSS</sequence>
<gene>
    <name evidence="3" type="ORF">PENANT_c197G02441</name>
</gene>
<reference evidence="4" key="1">
    <citation type="journal article" date="2017" name="Nat. Microbiol.">
        <title>Global analysis of biosynthetic gene clusters reveals vast potential of secondary metabolite production in Penicillium species.</title>
        <authorList>
            <person name="Nielsen J.C."/>
            <person name="Grijseels S."/>
            <person name="Prigent S."/>
            <person name="Ji B."/>
            <person name="Dainat J."/>
            <person name="Nielsen K.F."/>
            <person name="Frisvad J.C."/>
            <person name="Workman M."/>
            <person name="Nielsen J."/>
        </authorList>
    </citation>
    <scope>NUCLEOTIDE SEQUENCE [LARGE SCALE GENOMIC DNA]</scope>
    <source>
        <strain evidence="4">IBT 31811</strain>
    </source>
</reference>
<dbReference type="Pfam" id="PF00078">
    <property type="entry name" value="RVT_1"/>
    <property type="match status" value="1"/>
</dbReference>
<dbReference type="SUPFAM" id="SSF53098">
    <property type="entry name" value="Ribonuclease H-like"/>
    <property type="match status" value="1"/>
</dbReference>
<dbReference type="Gene3D" id="3.30.420.10">
    <property type="entry name" value="Ribonuclease H-like superfamily/Ribonuclease H"/>
    <property type="match status" value="1"/>
</dbReference>
<dbReference type="CDD" id="cd09276">
    <property type="entry name" value="Rnase_HI_RT_non_LTR"/>
    <property type="match status" value="1"/>
</dbReference>
<dbReference type="STRING" id="416450.A0A1V6PAJ0"/>
<organism evidence="3 4">
    <name type="scientific">Penicillium antarcticum</name>
    <dbReference type="NCBI Taxonomy" id="416450"/>
    <lineage>
        <taxon>Eukaryota</taxon>
        <taxon>Fungi</taxon>
        <taxon>Dikarya</taxon>
        <taxon>Ascomycota</taxon>
        <taxon>Pezizomycotina</taxon>
        <taxon>Eurotiomycetes</taxon>
        <taxon>Eurotiomycetidae</taxon>
        <taxon>Eurotiales</taxon>
        <taxon>Aspergillaceae</taxon>
        <taxon>Penicillium</taxon>
    </lineage>
</organism>
<dbReference type="Proteomes" id="UP000191672">
    <property type="component" value="Unassembled WGS sequence"/>
</dbReference>
<name>A0A1V6PAJ0_9EURO</name>
<feature type="domain" description="Reverse transcriptase" evidence="2">
    <location>
        <begin position="127"/>
        <end position="284"/>
    </location>
</feature>
<dbReference type="InterPro" id="IPR036397">
    <property type="entry name" value="RNaseH_sf"/>
</dbReference>
<accession>A0A1V6PAJ0</accession>
<dbReference type="EMBL" id="MDYN01000197">
    <property type="protein sequence ID" value="OQD73767.1"/>
    <property type="molecule type" value="Genomic_DNA"/>
</dbReference>
<dbReference type="GO" id="GO:0003676">
    <property type="term" value="F:nucleic acid binding"/>
    <property type="evidence" value="ECO:0007669"/>
    <property type="project" value="InterPro"/>
</dbReference>
<evidence type="ECO:0000313" key="3">
    <source>
        <dbReference type="EMBL" id="OQD73767.1"/>
    </source>
</evidence>